<dbReference type="Gene3D" id="3.10.580.10">
    <property type="entry name" value="CBS-domain"/>
    <property type="match status" value="1"/>
</dbReference>
<comment type="caution">
    <text evidence="4">The sequence shown here is derived from an EMBL/GenBank/DDBJ whole genome shotgun (WGS) entry which is preliminary data.</text>
</comment>
<dbReference type="SMART" id="SM00116">
    <property type="entry name" value="CBS"/>
    <property type="match status" value="2"/>
</dbReference>
<dbReference type="PANTHER" id="PTHR43080">
    <property type="entry name" value="CBS DOMAIN-CONTAINING PROTEIN CBSX3, MITOCHONDRIAL"/>
    <property type="match status" value="1"/>
</dbReference>
<dbReference type="Proteomes" id="UP001501444">
    <property type="component" value="Unassembled WGS sequence"/>
</dbReference>
<evidence type="ECO:0000313" key="4">
    <source>
        <dbReference type="EMBL" id="GAA2366754.1"/>
    </source>
</evidence>
<evidence type="ECO:0000256" key="1">
    <source>
        <dbReference type="ARBA" id="ARBA00023122"/>
    </source>
</evidence>
<dbReference type="Pfam" id="PF00571">
    <property type="entry name" value="CBS"/>
    <property type="match status" value="2"/>
</dbReference>
<name>A0ABP5U0Y9_9ACTN</name>
<gene>
    <name evidence="4" type="ORF">GCM10010170_065770</name>
</gene>
<feature type="domain" description="CBS" evidence="3">
    <location>
        <begin position="69"/>
        <end position="126"/>
    </location>
</feature>
<evidence type="ECO:0000256" key="2">
    <source>
        <dbReference type="PROSITE-ProRule" id="PRU00703"/>
    </source>
</evidence>
<dbReference type="InterPro" id="IPR046342">
    <property type="entry name" value="CBS_dom_sf"/>
</dbReference>
<keyword evidence="5" id="KW-1185">Reference proteome</keyword>
<dbReference type="SUPFAM" id="SSF54631">
    <property type="entry name" value="CBS-domain pair"/>
    <property type="match status" value="1"/>
</dbReference>
<evidence type="ECO:0000259" key="3">
    <source>
        <dbReference type="PROSITE" id="PS51371"/>
    </source>
</evidence>
<proteinExistence type="predicted"/>
<organism evidence="4 5">
    <name type="scientific">Dactylosporangium salmoneum</name>
    <dbReference type="NCBI Taxonomy" id="53361"/>
    <lineage>
        <taxon>Bacteria</taxon>
        <taxon>Bacillati</taxon>
        <taxon>Actinomycetota</taxon>
        <taxon>Actinomycetes</taxon>
        <taxon>Micromonosporales</taxon>
        <taxon>Micromonosporaceae</taxon>
        <taxon>Dactylosporangium</taxon>
    </lineage>
</organism>
<protein>
    <submittedName>
        <fullName evidence="4">CBS domain-containing protein</fullName>
    </submittedName>
</protein>
<dbReference type="PROSITE" id="PS51371">
    <property type="entry name" value="CBS"/>
    <property type="match status" value="2"/>
</dbReference>
<keyword evidence="1 2" id="KW-0129">CBS domain</keyword>
<dbReference type="EMBL" id="BAAARV010000065">
    <property type="protein sequence ID" value="GAA2366754.1"/>
    <property type="molecule type" value="Genomic_DNA"/>
</dbReference>
<sequence>MHAKDIMSAPARTVRADAPVGDGVALLERWSITAVPVVEEDGTLVGMLSERDVLRHAAGAGSRLVRDVMGGLPVAAWPDADIADLVAVMVQRDAHTVPIVTEEHVVGVVSRCDVLRTLLPTDEAAQREAQRRLDAYADGRRRWPVTVHDNVATIDGPFDDDTELAVAGALVRTTAGVRTVRVTAKAG</sequence>
<accession>A0ABP5U0Y9</accession>
<dbReference type="InterPro" id="IPR000644">
    <property type="entry name" value="CBS_dom"/>
</dbReference>
<dbReference type="PANTHER" id="PTHR43080:SF29">
    <property type="entry name" value="OS02G0818000 PROTEIN"/>
    <property type="match status" value="1"/>
</dbReference>
<evidence type="ECO:0000313" key="5">
    <source>
        <dbReference type="Proteomes" id="UP001501444"/>
    </source>
</evidence>
<feature type="domain" description="CBS" evidence="3">
    <location>
        <begin position="7"/>
        <end position="64"/>
    </location>
</feature>
<reference evidence="5" key="1">
    <citation type="journal article" date="2019" name="Int. J. Syst. Evol. Microbiol.">
        <title>The Global Catalogue of Microorganisms (GCM) 10K type strain sequencing project: providing services to taxonomists for standard genome sequencing and annotation.</title>
        <authorList>
            <consortium name="The Broad Institute Genomics Platform"/>
            <consortium name="The Broad Institute Genome Sequencing Center for Infectious Disease"/>
            <person name="Wu L."/>
            <person name="Ma J."/>
        </authorList>
    </citation>
    <scope>NUCLEOTIDE SEQUENCE [LARGE SCALE GENOMIC DNA]</scope>
    <source>
        <strain evidence="5">JCM 3272</strain>
    </source>
</reference>
<dbReference type="RefSeq" id="WP_344616467.1">
    <property type="nucleotide sequence ID" value="NZ_BAAARV010000065.1"/>
</dbReference>
<dbReference type="InterPro" id="IPR051257">
    <property type="entry name" value="Diverse_CBS-Domain"/>
</dbReference>